<feature type="domain" description="Cytidyltransferase-like" evidence="12">
    <location>
        <begin position="6"/>
        <end position="185"/>
    </location>
</feature>
<comment type="catalytic activity">
    <reaction evidence="10 11">
        <text>nicotinate beta-D-ribonucleotide + ATP + H(+) = deamido-NAD(+) + diphosphate</text>
        <dbReference type="Rhea" id="RHEA:22860"/>
        <dbReference type="ChEBI" id="CHEBI:15378"/>
        <dbReference type="ChEBI" id="CHEBI:30616"/>
        <dbReference type="ChEBI" id="CHEBI:33019"/>
        <dbReference type="ChEBI" id="CHEBI:57502"/>
        <dbReference type="ChEBI" id="CHEBI:58437"/>
        <dbReference type="EC" id="2.7.7.18"/>
    </reaction>
</comment>
<dbReference type="Gene3D" id="3.40.50.620">
    <property type="entry name" value="HUPs"/>
    <property type="match status" value="1"/>
</dbReference>
<dbReference type="InterPro" id="IPR005248">
    <property type="entry name" value="NadD/NMNAT"/>
</dbReference>
<keyword evidence="4 11" id="KW-0662">Pyridine nucleotide biosynthesis</keyword>
<dbReference type="NCBIfam" id="NF000840">
    <property type="entry name" value="PRK00071.1-3"/>
    <property type="match status" value="1"/>
</dbReference>
<reference evidence="13" key="1">
    <citation type="submission" date="2017-07" db="EMBL/GenBank/DDBJ databases">
        <title>The cable genome - Insights into the physiology and evolution of filamentous bacteria capable of sulfide oxidation via long distance electron transfer.</title>
        <authorList>
            <person name="Thorup C."/>
            <person name="Bjerg J.T."/>
            <person name="Schreiber L."/>
            <person name="Nielsen L.P."/>
            <person name="Kjeldsen K.U."/>
            <person name="Boesen T."/>
            <person name="Boggild A."/>
            <person name="Meysman F."/>
            <person name="Geelhoed J."/>
            <person name="Schramm A."/>
        </authorList>
    </citation>
    <scope>NUCLEOTIDE SEQUENCE [LARGE SCALE GENOMIC DNA]</scope>
    <source>
        <strain evidence="13">GS</strain>
    </source>
</reference>
<dbReference type="PANTHER" id="PTHR39321">
    <property type="entry name" value="NICOTINATE-NUCLEOTIDE ADENYLYLTRANSFERASE-RELATED"/>
    <property type="match status" value="1"/>
</dbReference>
<dbReference type="NCBIfam" id="TIGR00125">
    <property type="entry name" value="cyt_tran_rel"/>
    <property type="match status" value="1"/>
</dbReference>
<evidence type="ECO:0000259" key="12">
    <source>
        <dbReference type="Pfam" id="PF01467"/>
    </source>
</evidence>
<evidence type="ECO:0000256" key="9">
    <source>
        <dbReference type="ARBA" id="ARBA00023027"/>
    </source>
</evidence>
<dbReference type="CDD" id="cd02165">
    <property type="entry name" value="NMNAT"/>
    <property type="match status" value="1"/>
</dbReference>
<dbReference type="HAMAP" id="MF_00244">
    <property type="entry name" value="NaMN_adenylyltr"/>
    <property type="match status" value="1"/>
</dbReference>
<evidence type="ECO:0000256" key="3">
    <source>
        <dbReference type="ARBA" id="ARBA00009014"/>
    </source>
</evidence>
<dbReference type="UniPathway" id="UPA00253">
    <property type="reaction ID" value="UER00332"/>
</dbReference>
<keyword evidence="6 11" id="KW-0548">Nucleotidyltransferase</keyword>
<comment type="similarity">
    <text evidence="3 11">Belongs to the NadD family.</text>
</comment>
<evidence type="ECO:0000256" key="11">
    <source>
        <dbReference type="HAMAP-Rule" id="MF_00244"/>
    </source>
</evidence>
<dbReference type="PANTHER" id="PTHR39321:SF3">
    <property type="entry name" value="PHOSPHOPANTETHEINE ADENYLYLTRANSFERASE"/>
    <property type="match status" value="1"/>
</dbReference>
<keyword evidence="9 11" id="KW-0520">NAD</keyword>
<dbReference type="InterPro" id="IPR004821">
    <property type="entry name" value="Cyt_trans-like"/>
</dbReference>
<dbReference type="GO" id="GO:0009435">
    <property type="term" value="P:NAD+ biosynthetic process"/>
    <property type="evidence" value="ECO:0007669"/>
    <property type="project" value="UniProtKB-UniRule"/>
</dbReference>
<keyword evidence="8 11" id="KW-0067">ATP-binding</keyword>
<evidence type="ECO:0000256" key="1">
    <source>
        <dbReference type="ARBA" id="ARBA00002324"/>
    </source>
</evidence>
<dbReference type="InterPro" id="IPR014729">
    <property type="entry name" value="Rossmann-like_a/b/a_fold"/>
</dbReference>
<accession>A0A521G5N1</accession>
<evidence type="ECO:0000313" key="13">
    <source>
        <dbReference type="EMBL" id="TAA76260.1"/>
    </source>
</evidence>
<dbReference type="AlphaFoldDB" id="A0A521G5N1"/>
<gene>
    <name evidence="11" type="primary">nadD</name>
    <name evidence="13" type="ORF">CDV28_101162</name>
</gene>
<evidence type="ECO:0000256" key="5">
    <source>
        <dbReference type="ARBA" id="ARBA00022679"/>
    </source>
</evidence>
<comment type="caution">
    <text evidence="13">The sequence shown here is derived from an EMBL/GenBank/DDBJ whole genome shotgun (WGS) entry which is preliminary data.</text>
</comment>
<dbReference type="GO" id="GO:0004515">
    <property type="term" value="F:nicotinate-nucleotide adenylyltransferase activity"/>
    <property type="evidence" value="ECO:0007669"/>
    <property type="project" value="UniProtKB-UniRule"/>
</dbReference>
<dbReference type="GO" id="GO:0005524">
    <property type="term" value="F:ATP binding"/>
    <property type="evidence" value="ECO:0007669"/>
    <property type="project" value="UniProtKB-KW"/>
</dbReference>
<evidence type="ECO:0000313" key="14">
    <source>
        <dbReference type="Proteomes" id="UP000316238"/>
    </source>
</evidence>
<comment type="function">
    <text evidence="1 11">Catalyzes the reversible adenylation of nicotinate mononucleotide (NaMN) to nicotinic acid adenine dinucleotide (NaAD).</text>
</comment>
<sequence>MERIGLFGGTFDPVHAGHLAIAEQAAEELRLDQVLFIPAADPPHKRKTWANYAQRVAMLEAALAGCDRFSISLIEAELPAPSYTVDTLRELRKRLTGQFYFLLGADSLLDIHLWHRFQDLLKLTKFIVISRPGIPLAAMRQAMERLPGPFLPDAAGMRWLRADGAEFILLINRLKEDVSSTVIREQFRRGKKTELRDD</sequence>
<evidence type="ECO:0000256" key="8">
    <source>
        <dbReference type="ARBA" id="ARBA00022840"/>
    </source>
</evidence>
<dbReference type="Proteomes" id="UP000316238">
    <property type="component" value="Unassembled WGS sequence"/>
</dbReference>
<dbReference type="NCBIfam" id="TIGR00482">
    <property type="entry name" value="nicotinate (nicotinamide) nucleotide adenylyltransferase"/>
    <property type="match status" value="1"/>
</dbReference>
<keyword evidence="5 11" id="KW-0808">Transferase</keyword>
<keyword evidence="7 11" id="KW-0547">Nucleotide-binding</keyword>
<evidence type="ECO:0000256" key="2">
    <source>
        <dbReference type="ARBA" id="ARBA00005019"/>
    </source>
</evidence>
<evidence type="ECO:0000256" key="7">
    <source>
        <dbReference type="ARBA" id="ARBA00022741"/>
    </source>
</evidence>
<evidence type="ECO:0000256" key="4">
    <source>
        <dbReference type="ARBA" id="ARBA00022642"/>
    </source>
</evidence>
<keyword evidence="14" id="KW-1185">Reference proteome</keyword>
<dbReference type="EMBL" id="NQJD01000001">
    <property type="protein sequence ID" value="TAA76260.1"/>
    <property type="molecule type" value="Genomic_DNA"/>
</dbReference>
<organism evidence="13 14">
    <name type="scientific">Candidatus Electronema aureum</name>
    <dbReference type="NCBI Taxonomy" id="2005002"/>
    <lineage>
        <taxon>Bacteria</taxon>
        <taxon>Pseudomonadati</taxon>
        <taxon>Thermodesulfobacteriota</taxon>
        <taxon>Desulfobulbia</taxon>
        <taxon>Desulfobulbales</taxon>
        <taxon>Desulfobulbaceae</taxon>
        <taxon>Candidatus Electronema</taxon>
    </lineage>
</organism>
<comment type="pathway">
    <text evidence="2 11">Cofactor biosynthesis; NAD(+) biosynthesis; deamido-NAD(+) from nicotinate D-ribonucleotide: step 1/1.</text>
</comment>
<dbReference type="SUPFAM" id="SSF52374">
    <property type="entry name" value="Nucleotidylyl transferase"/>
    <property type="match status" value="1"/>
</dbReference>
<protein>
    <recommendedName>
        <fullName evidence="11">Probable nicotinate-nucleotide adenylyltransferase</fullName>
        <ecNumber evidence="11">2.7.7.18</ecNumber>
    </recommendedName>
    <alternativeName>
        <fullName evidence="11">Deamido-NAD(+) diphosphorylase</fullName>
    </alternativeName>
    <alternativeName>
        <fullName evidence="11">Deamido-NAD(+) pyrophosphorylase</fullName>
    </alternativeName>
    <alternativeName>
        <fullName evidence="11">Nicotinate mononucleotide adenylyltransferase</fullName>
        <shortName evidence="11">NaMN adenylyltransferase</shortName>
    </alternativeName>
</protein>
<evidence type="ECO:0000256" key="10">
    <source>
        <dbReference type="ARBA" id="ARBA00048721"/>
    </source>
</evidence>
<dbReference type="EC" id="2.7.7.18" evidence="11"/>
<name>A0A521G5N1_9BACT</name>
<dbReference type="Pfam" id="PF01467">
    <property type="entry name" value="CTP_transf_like"/>
    <property type="match status" value="1"/>
</dbReference>
<evidence type="ECO:0000256" key="6">
    <source>
        <dbReference type="ARBA" id="ARBA00022695"/>
    </source>
</evidence>
<proteinExistence type="inferred from homology"/>